<dbReference type="PROSITE" id="PS51885">
    <property type="entry name" value="NEPRILYSIN"/>
    <property type="match status" value="1"/>
</dbReference>
<dbReference type="InterPro" id="IPR042089">
    <property type="entry name" value="Peptidase_M13_dom_2"/>
</dbReference>
<dbReference type="KEGG" id="lgn:ABM34_05200"/>
<dbReference type="InterPro" id="IPR018497">
    <property type="entry name" value="Peptidase_M13_C"/>
</dbReference>
<dbReference type="PATRIC" id="fig|1007676.4.peg.1034"/>
<evidence type="ECO:0000256" key="3">
    <source>
        <dbReference type="ARBA" id="ARBA00022723"/>
    </source>
</evidence>
<evidence type="ECO:0000313" key="12">
    <source>
        <dbReference type="Proteomes" id="UP000036106"/>
    </source>
</evidence>
<dbReference type="InterPro" id="IPR000718">
    <property type="entry name" value="Peptidase_M13"/>
</dbReference>
<organism evidence="11 12">
    <name type="scientific">Companilactobacillus ginsenosidimutans</name>
    <dbReference type="NCBI Taxonomy" id="1007676"/>
    <lineage>
        <taxon>Bacteria</taxon>
        <taxon>Bacillati</taxon>
        <taxon>Bacillota</taxon>
        <taxon>Bacilli</taxon>
        <taxon>Lactobacillales</taxon>
        <taxon>Lactobacillaceae</taxon>
        <taxon>Companilactobacillus</taxon>
    </lineage>
</organism>
<accession>A0A0H4QGD3</accession>
<keyword evidence="3" id="KW-0479">Metal-binding</keyword>
<evidence type="ECO:0000256" key="1">
    <source>
        <dbReference type="ARBA" id="ARBA00001947"/>
    </source>
</evidence>
<feature type="compositionally biased region" description="Polar residues" evidence="7">
    <location>
        <begin position="38"/>
        <end position="56"/>
    </location>
</feature>
<feature type="chain" id="PRO_5005208424" description="Peptidase M13" evidence="8">
    <location>
        <begin position="30"/>
        <end position="741"/>
    </location>
</feature>
<dbReference type="CDD" id="cd08662">
    <property type="entry name" value="M13"/>
    <property type="match status" value="1"/>
</dbReference>
<dbReference type="Pfam" id="PF05649">
    <property type="entry name" value="Peptidase_M13_N"/>
    <property type="match status" value="1"/>
</dbReference>
<dbReference type="Gene3D" id="3.40.390.10">
    <property type="entry name" value="Collagenase (Catalytic Domain)"/>
    <property type="match status" value="1"/>
</dbReference>
<dbReference type="GO" id="GO:0004222">
    <property type="term" value="F:metalloendopeptidase activity"/>
    <property type="evidence" value="ECO:0007669"/>
    <property type="project" value="InterPro"/>
</dbReference>
<evidence type="ECO:0000313" key="11">
    <source>
        <dbReference type="EMBL" id="AKP66992.1"/>
    </source>
</evidence>
<sequence length="741" mass="82599">MKIQSQFLKATMFAAVLLGATVTTQNVKADDTNTALKPEANTVSDTKQTTKVYNGFSSENNSDQSAQAASNQSADVNTDNSSTNSSIDSNKTTNKFKPQNNYYDYVNHQWIQDNNLLLTQKDAGTIISTQDAVNQAVKTKFYNYVNGTETTTDPNMIKAVNYYKSIANGLFQKPADYAINGQPDIMSEVNKIDSIADLSDLNSQLNDLLRAGVRLPFGIKVDIDQNNPELRAIYFYGDTPLLIGAGGTLADYNKESRDTIGGFLSTAGVDIQTVENIVKNTEKFDLLLFQNSSKTDRDISEMQDVTNVNGIYRTGNYAPEKYTDFSNISSYMNIDKFINTTFGVTPGYVFNMTPSFYENFDKIINPDNFQMIKSWMISNYVLDNASRLSALQVNFPTVQGETPTQFRDRYAYYLTLDTFGEVFSKYFGDVLISTETKNAVNNMTENILSAYQKEISDSSWLSEDGKKAALNKLNNITVNVAAPSDSYSYMKNVTADPRTTDPFKIALDVRNGSNYQPYADYQKPVDRTEWDTLSSLLTGAQYVPTKNAIYIGAGIIQDPFFDVNQSDSKNYGALGTVIGHELTHAFDSKGSLFDANGLLKTWLPASDQANLENKKEQMVKKYDNIVFDQVSLSGNLVVNEAMADNAGLQVSELALQQTGGENWKQFFENYAKANRQKYFISTTDSKAAELARINIGAADHAPFPVRVDVTLQNNEIFDKAYNVKPNDGMWIDPANRFDLWN</sequence>
<comment type="cofactor">
    <cofactor evidence="1">
        <name>Zn(2+)</name>
        <dbReference type="ChEBI" id="CHEBI:29105"/>
    </cofactor>
</comment>
<keyword evidence="4" id="KW-0378">Hydrolase</keyword>
<evidence type="ECO:0000259" key="9">
    <source>
        <dbReference type="Pfam" id="PF01431"/>
    </source>
</evidence>
<dbReference type="SUPFAM" id="SSF55486">
    <property type="entry name" value="Metalloproteases ('zincins'), catalytic domain"/>
    <property type="match status" value="1"/>
</dbReference>
<dbReference type="Gene3D" id="1.10.1380.10">
    <property type="entry name" value="Neutral endopeptidase , domain2"/>
    <property type="match status" value="1"/>
</dbReference>
<dbReference type="AlphaFoldDB" id="A0A0H4QGD3"/>
<dbReference type="GO" id="GO:0046872">
    <property type="term" value="F:metal ion binding"/>
    <property type="evidence" value="ECO:0007669"/>
    <property type="project" value="UniProtKB-KW"/>
</dbReference>
<dbReference type="RefSeq" id="WP_048704007.1">
    <property type="nucleotide sequence ID" value="NZ_CP012034.1"/>
</dbReference>
<keyword evidence="2" id="KW-0645">Protease</keyword>
<evidence type="ECO:0000256" key="2">
    <source>
        <dbReference type="ARBA" id="ARBA00022670"/>
    </source>
</evidence>
<evidence type="ECO:0008006" key="13">
    <source>
        <dbReference type="Google" id="ProtNLM"/>
    </source>
</evidence>
<dbReference type="InterPro" id="IPR008753">
    <property type="entry name" value="Peptidase_M13_N"/>
</dbReference>
<evidence type="ECO:0000256" key="8">
    <source>
        <dbReference type="SAM" id="SignalP"/>
    </source>
</evidence>
<proteinExistence type="predicted"/>
<name>A0A0H4QGD3_9LACO</name>
<keyword evidence="5" id="KW-0862">Zinc</keyword>
<dbReference type="STRING" id="1007676.ABM34_05200"/>
<feature type="domain" description="Peptidase M13 C-terminal" evidence="9">
    <location>
        <begin position="540"/>
        <end position="736"/>
    </location>
</feature>
<keyword evidence="8" id="KW-0732">Signal</keyword>
<reference evidence="12" key="1">
    <citation type="submission" date="2015-07" db="EMBL/GenBank/DDBJ databases">
        <title>Lactobacillus ginsenosidimutans/EMML 3141/ whole genome sequencing.</title>
        <authorList>
            <person name="Kim M.K."/>
            <person name="Im W.-T."/>
            <person name="Srinivasan S."/>
            <person name="Lee J.-J."/>
        </authorList>
    </citation>
    <scope>NUCLEOTIDE SEQUENCE [LARGE SCALE GENOMIC DNA]</scope>
    <source>
        <strain evidence="12">EMML 3041</strain>
    </source>
</reference>
<keyword evidence="12" id="KW-1185">Reference proteome</keyword>
<evidence type="ECO:0000256" key="7">
    <source>
        <dbReference type="SAM" id="MobiDB-lite"/>
    </source>
</evidence>
<dbReference type="InterPro" id="IPR024079">
    <property type="entry name" value="MetalloPept_cat_dom_sf"/>
</dbReference>
<keyword evidence="6" id="KW-0482">Metalloprotease</keyword>
<dbReference type="EMBL" id="CP012034">
    <property type="protein sequence ID" value="AKP66992.1"/>
    <property type="molecule type" value="Genomic_DNA"/>
</dbReference>
<feature type="signal peptide" evidence="8">
    <location>
        <begin position="1"/>
        <end position="29"/>
    </location>
</feature>
<feature type="region of interest" description="Disordered" evidence="7">
    <location>
        <begin position="38"/>
        <end position="95"/>
    </location>
</feature>
<dbReference type="Pfam" id="PF01431">
    <property type="entry name" value="Peptidase_M13"/>
    <property type="match status" value="1"/>
</dbReference>
<dbReference type="PRINTS" id="PR00786">
    <property type="entry name" value="NEPRILYSIN"/>
</dbReference>
<dbReference type="PANTHER" id="PTHR11733">
    <property type="entry name" value="ZINC METALLOPROTEASE FAMILY M13 NEPRILYSIN-RELATED"/>
    <property type="match status" value="1"/>
</dbReference>
<feature type="domain" description="Peptidase M13 N-terminal" evidence="10">
    <location>
        <begin position="98"/>
        <end position="483"/>
    </location>
</feature>
<dbReference type="PANTHER" id="PTHR11733:SF133">
    <property type="entry name" value="PHOSPHATE-REGULATING NEUTRAL ENDOPEPTIDASE PHEX"/>
    <property type="match status" value="1"/>
</dbReference>
<gene>
    <name evidence="11" type="ORF">ABM34_05200</name>
</gene>
<dbReference type="GO" id="GO:0016485">
    <property type="term" value="P:protein processing"/>
    <property type="evidence" value="ECO:0007669"/>
    <property type="project" value="TreeGrafter"/>
</dbReference>
<dbReference type="GO" id="GO:0005886">
    <property type="term" value="C:plasma membrane"/>
    <property type="evidence" value="ECO:0007669"/>
    <property type="project" value="TreeGrafter"/>
</dbReference>
<feature type="compositionally biased region" description="Low complexity" evidence="7">
    <location>
        <begin position="57"/>
        <end position="95"/>
    </location>
</feature>
<protein>
    <recommendedName>
        <fullName evidence="13">Peptidase M13</fullName>
    </recommendedName>
</protein>
<dbReference type="Proteomes" id="UP000036106">
    <property type="component" value="Chromosome"/>
</dbReference>
<evidence type="ECO:0000256" key="6">
    <source>
        <dbReference type="ARBA" id="ARBA00023049"/>
    </source>
</evidence>
<evidence type="ECO:0000256" key="4">
    <source>
        <dbReference type="ARBA" id="ARBA00022801"/>
    </source>
</evidence>
<evidence type="ECO:0000256" key="5">
    <source>
        <dbReference type="ARBA" id="ARBA00022833"/>
    </source>
</evidence>
<evidence type="ECO:0000259" key="10">
    <source>
        <dbReference type="Pfam" id="PF05649"/>
    </source>
</evidence>